<keyword evidence="7" id="KW-1185">Reference proteome</keyword>
<organism evidence="6 7">
    <name type="scientific">Massilia solisilvae</name>
    <dbReference type="NCBI Taxonomy" id="1811225"/>
    <lineage>
        <taxon>Bacteria</taxon>
        <taxon>Pseudomonadati</taxon>
        <taxon>Pseudomonadota</taxon>
        <taxon>Betaproteobacteria</taxon>
        <taxon>Burkholderiales</taxon>
        <taxon>Oxalobacteraceae</taxon>
        <taxon>Telluria group</taxon>
        <taxon>Massilia</taxon>
    </lineage>
</organism>
<dbReference type="RefSeq" id="WP_258854524.1">
    <property type="nucleotide sequence ID" value="NZ_JANUGV010000001.1"/>
</dbReference>
<dbReference type="Proteomes" id="UP001205861">
    <property type="component" value="Unassembled WGS sequence"/>
</dbReference>
<name>A0ABT2BE15_9BURK</name>
<evidence type="ECO:0000313" key="6">
    <source>
        <dbReference type="EMBL" id="MCS0606722.1"/>
    </source>
</evidence>
<protein>
    <submittedName>
        <fullName evidence="6">TetR/AcrR family transcriptional regulator</fullName>
    </submittedName>
</protein>
<evidence type="ECO:0000256" key="4">
    <source>
        <dbReference type="PROSITE-ProRule" id="PRU00335"/>
    </source>
</evidence>
<feature type="domain" description="HTH tetR-type" evidence="5">
    <location>
        <begin position="24"/>
        <end position="84"/>
    </location>
</feature>
<dbReference type="EMBL" id="JANUGV010000001">
    <property type="protein sequence ID" value="MCS0606722.1"/>
    <property type="molecule type" value="Genomic_DNA"/>
</dbReference>
<dbReference type="InterPro" id="IPR036271">
    <property type="entry name" value="Tet_transcr_reg_TetR-rel_C_sf"/>
</dbReference>
<feature type="DNA-binding region" description="H-T-H motif" evidence="4">
    <location>
        <begin position="47"/>
        <end position="66"/>
    </location>
</feature>
<evidence type="ECO:0000256" key="1">
    <source>
        <dbReference type="ARBA" id="ARBA00023015"/>
    </source>
</evidence>
<dbReference type="Gene3D" id="1.10.357.10">
    <property type="entry name" value="Tetracycline Repressor, domain 2"/>
    <property type="match status" value="1"/>
</dbReference>
<reference evidence="6 7" key="1">
    <citation type="submission" date="2022-08" db="EMBL/GenBank/DDBJ databases">
        <title>Reclassification of Massilia species as members of the genera Telluria, Duganella, Pseudoduganella, Mokoshia gen. nov. and Zemynaea gen. nov. using orthogonal and non-orthogonal genome-based approaches.</title>
        <authorList>
            <person name="Bowman J.P."/>
        </authorList>
    </citation>
    <scope>NUCLEOTIDE SEQUENCE [LARGE SCALE GENOMIC DNA]</scope>
    <source>
        <strain evidence="6 7">JCM 31607</strain>
    </source>
</reference>
<comment type="caution">
    <text evidence="6">The sequence shown here is derived from an EMBL/GenBank/DDBJ whole genome shotgun (WGS) entry which is preliminary data.</text>
</comment>
<evidence type="ECO:0000313" key="7">
    <source>
        <dbReference type="Proteomes" id="UP001205861"/>
    </source>
</evidence>
<dbReference type="PROSITE" id="PS50977">
    <property type="entry name" value="HTH_TETR_2"/>
    <property type="match status" value="1"/>
</dbReference>
<dbReference type="InterPro" id="IPR009057">
    <property type="entry name" value="Homeodomain-like_sf"/>
</dbReference>
<keyword evidence="1" id="KW-0805">Transcription regulation</keyword>
<gene>
    <name evidence="6" type="ORF">NX773_00905</name>
</gene>
<dbReference type="SUPFAM" id="SSF48498">
    <property type="entry name" value="Tetracyclin repressor-like, C-terminal domain"/>
    <property type="match status" value="1"/>
</dbReference>
<keyword evidence="2 4" id="KW-0238">DNA-binding</keyword>
<evidence type="ECO:0000256" key="3">
    <source>
        <dbReference type="ARBA" id="ARBA00023163"/>
    </source>
</evidence>
<dbReference type="PANTHER" id="PTHR30055:SF234">
    <property type="entry name" value="HTH-TYPE TRANSCRIPTIONAL REGULATOR BETI"/>
    <property type="match status" value="1"/>
</dbReference>
<evidence type="ECO:0000259" key="5">
    <source>
        <dbReference type="PROSITE" id="PS50977"/>
    </source>
</evidence>
<keyword evidence="3" id="KW-0804">Transcription</keyword>
<dbReference type="PRINTS" id="PR00455">
    <property type="entry name" value="HTHTETR"/>
</dbReference>
<sequence length="213" mass="23740">MASPTDPENQPDAPVSDRRTLKKARLLEQIATAAGALFQAGGYMAVTMEQIAAAAEVSKRTLYKYFPVKEAILAHLLEGELARDLANPGFQLDLDAPFRANVSALLVESAGWCERHPDYLLPYIRYKFASFEPNAQTDGKGDLVQTWSLLIAAAQQRGELDPSPPAEQLAIYFHYLYLGALMRWITDRRLDLKQEFTTVVRLFVDGARAPGRQ</sequence>
<dbReference type="Pfam" id="PF00440">
    <property type="entry name" value="TetR_N"/>
    <property type="match status" value="1"/>
</dbReference>
<dbReference type="InterPro" id="IPR001647">
    <property type="entry name" value="HTH_TetR"/>
</dbReference>
<proteinExistence type="predicted"/>
<accession>A0ABT2BE15</accession>
<dbReference type="PANTHER" id="PTHR30055">
    <property type="entry name" value="HTH-TYPE TRANSCRIPTIONAL REGULATOR RUTR"/>
    <property type="match status" value="1"/>
</dbReference>
<evidence type="ECO:0000256" key="2">
    <source>
        <dbReference type="ARBA" id="ARBA00023125"/>
    </source>
</evidence>
<dbReference type="SUPFAM" id="SSF46689">
    <property type="entry name" value="Homeodomain-like"/>
    <property type="match status" value="1"/>
</dbReference>
<dbReference type="InterPro" id="IPR050109">
    <property type="entry name" value="HTH-type_TetR-like_transc_reg"/>
</dbReference>